<organism evidence="2 3">
    <name type="scientific">Anopheles merus</name>
    <name type="common">Mosquito</name>
    <dbReference type="NCBI Taxonomy" id="30066"/>
    <lineage>
        <taxon>Eukaryota</taxon>
        <taxon>Metazoa</taxon>
        <taxon>Ecdysozoa</taxon>
        <taxon>Arthropoda</taxon>
        <taxon>Hexapoda</taxon>
        <taxon>Insecta</taxon>
        <taxon>Pterygota</taxon>
        <taxon>Neoptera</taxon>
        <taxon>Endopterygota</taxon>
        <taxon>Diptera</taxon>
        <taxon>Nematocera</taxon>
        <taxon>Culicoidea</taxon>
        <taxon>Culicidae</taxon>
        <taxon>Anophelinae</taxon>
        <taxon>Anopheles</taxon>
    </lineage>
</organism>
<feature type="region of interest" description="Disordered" evidence="1">
    <location>
        <begin position="65"/>
        <end position="94"/>
    </location>
</feature>
<sequence>MDLICSDLIRTALGCGSVACSSPVYALRRRVKGLVTTNSVAGVEVTTVAKFEWCGSAMSETVILSKTSSRQRPPQPTTGAATAAATTNPSLGGNTMVVGGSESVGRLEKLASKGKASSAASLAMVKELVHRDNSRLVKDLMALLAIREATKEVVALPPTPPPPPPPPPPSSAGQSNSDDGEGRRRRKPEQKNRPGDGDTATAALHDDGEAGEAAGTKAATAAAVASLLHRTATKQFSSLAGEIIAIADDDDDDGPEHEDDRPTARSSNEAAADEIRGTGTDGAMMLHADAAAAPTTDLSTTNERPTDDEEREELEKLFPERSEQHAEKDEVFPAGRWWCDQQQQHSGATKTETARDDGSKLPQRPKVGCFLSGPVSPAEGACLVRTAGAGTPIPPDLGAAVQQHHHHPPVVSLTLEQKLDKLLDSVVKIKADMHRRIDRLGKRVEQIHLDVQLNIDSTDRALLRNDLLLIGIPHREREDLQACFRAVCRALEYGEQDIPQVDIRRQRVTGGSSNRHHPPPKLGGGGTGEPCPPPPAPIVVEFMFKTLRDQFYRAYQAKRVLRLSDLGFASERRFFVNEVLTKYNQKLMAEAVRRKRLGLLHSVYTVDGIVYVQRVAGEKGTKVTSFSSMN</sequence>
<dbReference type="VEuPathDB" id="VectorBase:AMEM014510"/>
<reference evidence="2" key="1">
    <citation type="submission" date="2020-05" db="UniProtKB">
        <authorList>
            <consortium name="EnsemblMetazoa"/>
        </authorList>
    </citation>
    <scope>IDENTIFICATION</scope>
    <source>
        <strain evidence="2">MAF</strain>
    </source>
</reference>
<protein>
    <submittedName>
        <fullName evidence="2">Uncharacterized protein</fullName>
    </submittedName>
</protein>
<evidence type="ECO:0000313" key="3">
    <source>
        <dbReference type="Proteomes" id="UP000075903"/>
    </source>
</evidence>
<dbReference type="EnsemblMetazoa" id="AMEM014510-RA">
    <property type="protein sequence ID" value="AMEM014510-PA"/>
    <property type="gene ID" value="AMEM014510"/>
</dbReference>
<name>A0A182VGB6_ANOME</name>
<evidence type="ECO:0000313" key="2">
    <source>
        <dbReference type="EnsemblMetazoa" id="AMEM014510-PA"/>
    </source>
</evidence>
<feature type="compositionally biased region" description="Low complexity" evidence="1">
    <location>
        <begin position="77"/>
        <end position="87"/>
    </location>
</feature>
<evidence type="ECO:0000256" key="1">
    <source>
        <dbReference type="SAM" id="MobiDB-lite"/>
    </source>
</evidence>
<feature type="region of interest" description="Disordered" evidence="1">
    <location>
        <begin position="342"/>
        <end position="363"/>
    </location>
</feature>
<proteinExistence type="predicted"/>
<feature type="region of interest" description="Disordered" evidence="1">
    <location>
        <begin position="246"/>
        <end position="328"/>
    </location>
</feature>
<dbReference type="Proteomes" id="UP000075903">
    <property type="component" value="Unassembled WGS sequence"/>
</dbReference>
<feature type="region of interest" description="Disordered" evidence="1">
    <location>
        <begin position="154"/>
        <end position="222"/>
    </location>
</feature>
<feature type="compositionally biased region" description="Low complexity" evidence="1">
    <location>
        <begin position="211"/>
        <end position="222"/>
    </location>
</feature>
<feature type="compositionally biased region" description="Low complexity" evidence="1">
    <location>
        <begin position="283"/>
        <end position="298"/>
    </location>
</feature>
<dbReference type="VEuPathDB" id="VectorBase:AMEM21_011703"/>
<feature type="compositionally biased region" description="Pro residues" evidence="1">
    <location>
        <begin position="157"/>
        <end position="170"/>
    </location>
</feature>
<feature type="compositionally biased region" description="Basic and acidic residues" evidence="1">
    <location>
        <begin position="313"/>
        <end position="328"/>
    </location>
</feature>
<keyword evidence="3" id="KW-1185">Reference proteome</keyword>
<dbReference type="AlphaFoldDB" id="A0A182VGB6"/>
<accession>A0A182VGB6</accession>
<feature type="region of interest" description="Disordered" evidence="1">
    <location>
        <begin position="507"/>
        <end position="530"/>
    </location>
</feature>
<feature type="compositionally biased region" description="Acidic residues" evidence="1">
    <location>
        <begin position="247"/>
        <end position="257"/>
    </location>
</feature>
<feature type="compositionally biased region" description="Polar residues" evidence="1">
    <location>
        <begin position="342"/>
        <end position="351"/>
    </location>
</feature>